<evidence type="ECO:0000313" key="2">
    <source>
        <dbReference type="Proteomes" id="UP000007058"/>
    </source>
</evidence>
<sequence>MTSICITPSLDCHLAPKCARHFRNRPEATHPDQRYMVNLGDNAMFACPSYREIETEADGWQTVYASQGALP</sequence>
<dbReference type="HOGENOM" id="CLU_2735240_0_0_5"/>
<dbReference type="AlphaFoldDB" id="Q2W3Q8"/>
<proteinExistence type="predicted"/>
<reference evidence="1 2" key="1">
    <citation type="journal article" date="2005" name="DNA Res.">
        <title>Complete genome sequence of the facultative anaerobic magnetotactic bacterium Magnetospirillum sp. strain AMB-1.</title>
        <authorList>
            <person name="Matsunaga T."/>
            <person name="Okamura Y."/>
            <person name="Fukuda Y."/>
            <person name="Wahyudi A.T."/>
            <person name="Murase Y."/>
            <person name="Takeyama H."/>
        </authorList>
    </citation>
    <scope>NUCLEOTIDE SEQUENCE [LARGE SCALE GENOMIC DNA]</scope>
    <source>
        <strain evidence="2">ATCC 700264 / AMB-1</strain>
    </source>
</reference>
<organism evidence="1 2">
    <name type="scientific">Paramagnetospirillum magneticum (strain ATCC 700264 / AMB-1)</name>
    <name type="common">Magnetospirillum magneticum</name>
    <dbReference type="NCBI Taxonomy" id="342108"/>
    <lineage>
        <taxon>Bacteria</taxon>
        <taxon>Pseudomonadati</taxon>
        <taxon>Pseudomonadota</taxon>
        <taxon>Alphaproteobacteria</taxon>
        <taxon>Rhodospirillales</taxon>
        <taxon>Magnetospirillaceae</taxon>
        <taxon>Paramagnetospirillum</taxon>
    </lineage>
</organism>
<dbReference type="Proteomes" id="UP000007058">
    <property type="component" value="Chromosome"/>
</dbReference>
<protein>
    <submittedName>
        <fullName evidence="1">Uncharacterized protein</fullName>
    </submittedName>
</protein>
<dbReference type="KEGG" id="mag:amb2713"/>
<dbReference type="STRING" id="342108.amb2713"/>
<gene>
    <name evidence="1" type="ordered locus">amb2713</name>
</gene>
<dbReference type="EMBL" id="AP007255">
    <property type="protein sequence ID" value="BAE51517.1"/>
    <property type="molecule type" value="Genomic_DNA"/>
</dbReference>
<name>Q2W3Q8_PARM1</name>
<keyword evidence="2" id="KW-1185">Reference proteome</keyword>
<evidence type="ECO:0000313" key="1">
    <source>
        <dbReference type="EMBL" id="BAE51517.1"/>
    </source>
</evidence>
<accession>Q2W3Q8</accession>
<dbReference type="RefSeq" id="WP_011385093.1">
    <property type="nucleotide sequence ID" value="NC_007626.1"/>
</dbReference>